<feature type="region of interest" description="Disordered" evidence="11">
    <location>
        <begin position="1"/>
        <end position="111"/>
    </location>
</feature>
<feature type="compositionally biased region" description="Low complexity" evidence="11">
    <location>
        <begin position="1260"/>
        <end position="1269"/>
    </location>
</feature>
<feature type="compositionally biased region" description="Polar residues" evidence="11">
    <location>
        <begin position="67"/>
        <end position="83"/>
    </location>
</feature>
<evidence type="ECO:0000256" key="1">
    <source>
        <dbReference type="ARBA" id="ARBA00004123"/>
    </source>
</evidence>
<dbReference type="InterPro" id="IPR022728">
    <property type="entry name" value="Period_circadian-like_C"/>
</dbReference>
<feature type="region of interest" description="Disordered" evidence="11">
    <location>
        <begin position="775"/>
        <end position="797"/>
    </location>
</feature>
<dbReference type="PANTHER" id="PTHR11269">
    <property type="entry name" value="PERIOD CIRCADIAN PROTEIN"/>
    <property type="match status" value="1"/>
</dbReference>
<feature type="region of interest" description="Disordered" evidence="11">
    <location>
        <begin position="478"/>
        <end position="639"/>
    </location>
</feature>
<dbReference type="InterPro" id="IPR057310">
    <property type="entry name" value="PER1-3_bHLH"/>
</dbReference>
<organism evidence="13 14">
    <name type="scientific">Erinaceus europaeus</name>
    <name type="common">Western European hedgehog</name>
    <dbReference type="NCBI Taxonomy" id="9365"/>
    <lineage>
        <taxon>Eukaryota</taxon>
        <taxon>Metazoa</taxon>
        <taxon>Chordata</taxon>
        <taxon>Craniata</taxon>
        <taxon>Vertebrata</taxon>
        <taxon>Euteleostomi</taxon>
        <taxon>Mammalia</taxon>
        <taxon>Eutheria</taxon>
        <taxon>Laurasiatheria</taxon>
        <taxon>Eulipotyphla</taxon>
        <taxon>Erinaceidae</taxon>
        <taxon>Erinaceinae</taxon>
        <taxon>Erinaceus</taxon>
    </lineage>
</organism>
<evidence type="ECO:0000256" key="6">
    <source>
        <dbReference type="ARBA" id="ARBA00023108"/>
    </source>
</evidence>
<keyword evidence="7" id="KW-0804">Transcription</keyword>
<dbReference type="Pfam" id="PF08447">
    <property type="entry name" value="PAS_3"/>
    <property type="match status" value="1"/>
</dbReference>
<reference evidence="14" key="1">
    <citation type="submission" date="2025-08" db="UniProtKB">
        <authorList>
            <consortium name="RefSeq"/>
        </authorList>
    </citation>
    <scope>IDENTIFICATION</scope>
</reference>
<accession>A0ABM3XKL3</accession>
<feature type="compositionally biased region" description="Low complexity" evidence="11">
    <location>
        <begin position="630"/>
        <end position="639"/>
    </location>
</feature>
<name>A0ABM3XKL3_ERIEU</name>
<dbReference type="InterPro" id="IPR035965">
    <property type="entry name" value="PAS-like_dom_sf"/>
</dbReference>
<evidence type="ECO:0000256" key="11">
    <source>
        <dbReference type="SAM" id="MobiDB-lite"/>
    </source>
</evidence>
<dbReference type="InterPro" id="IPR013655">
    <property type="entry name" value="PAS_fold_3"/>
</dbReference>
<evidence type="ECO:0000256" key="9">
    <source>
        <dbReference type="ARBA" id="ARBA00039684"/>
    </source>
</evidence>
<keyword evidence="8" id="KW-0539">Nucleus</keyword>
<feature type="region of interest" description="Disordered" evidence="11">
    <location>
        <begin position="1122"/>
        <end position="1158"/>
    </location>
</feature>
<dbReference type="InterPro" id="IPR000014">
    <property type="entry name" value="PAS"/>
</dbReference>
<keyword evidence="4" id="KW-0677">Repeat</keyword>
<keyword evidence="3" id="KW-0963">Cytoplasm</keyword>
<evidence type="ECO:0000256" key="10">
    <source>
        <dbReference type="ARBA" id="ARBA00042893"/>
    </source>
</evidence>
<proteinExistence type="predicted"/>
<comment type="subcellular location">
    <subcellularLocation>
        <location evidence="2">Cytoplasm</location>
    </subcellularLocation>
    <subcellularLocation>
        <location evidence="1">Nucleus</location>
    </subcellularLocation>
</comment>
<dbReference type="Pfam" id="PF21353">
    <property type="entry name" value="Per3-like_PAS-A"/>
    <property type="match status" value="1"/>
</dbReference>
<evidence type="ECO:0000256" key="5">
    <source>
        <dbReference type="ARBA" id="ARBA00023015"/>
    </source>
</evidence>
<evidence type="ECO:0000313" key="13">
    <source>
        <dbReference type="Proteomes" id="UP001652624"/>
    </source>
</evidence>
<feature type="region of interest" description="Disordered" evidence="11">
    <location>
        <begin position="686"/>
        <end position="743"/>
    </location>
</feature>
<dbReference type="GeneID" id="103125688"/>
<dbReference type="Pfam" id="PF12114">
    <property type="entry name" value="Period_C"/>
    <property type="match status" value="1"/>
</dbReference>
<dbReference type="Gene3D" id="3.30.450.20">
    <property type="entry name" value="PAS domain"/>
    <property type="match status" value="2"/>
</dbReference>
<evidence type="ECO:0000256" key="3">
    <source>
        <dbReference type="ARBA" id="ARBA00022490"/>
    </source>
</evidence>
<feature type="region of interest" description="Disordered" evidence="11">
    <location>
        <begin position="1023"/>
        <end position="1072"/>
    </location>
</feature>
<dbReference type="InterPro" id="IPR001610">
    <property type="entry name" value="PAC"/>
</dbReference>
<feature type="compositionally biased region" description="Low complexity" evidence="11">
    <location>
        <begin position="1122"/>
        <end position="1137"/>
    </location>
</feature>
<feature type="compositionally biased region" description="Basic residues" evidence="11">
    <location>
        <begin position="522"/>
        <end position="532"/>
    </location>
</feature>
<feature type="compositionally biased region" description="Low complexity" evidence="11">
    <location>
        <begin position="962"/>
        <end position="971"/>
    </location>
</feature>
<dbReference type="SMART" id="SM00091">
    <property type="entry name" value="PAS"/>
    <property type="match status" value="2"/>
</dbReference>
<dbReference type="Proteomes" id="UP001652624">
    <property type="component" value="Chromosome 7"/>
</dbReference>
<feature type="region of interest" description="Disordered" evidence="11">
    <location>
        <begin position="830"/>
        <end position="901"/>
    </location>
</feature>
<evidence type="ECO:0000256" key="2">
    <source>
        <dbReference type="ARBA" id="ARBA00004496"/>
    </source>
</evidence>
<feature type="domain" description="PAS" evidence="12">
    <location>
        <begin position="185"/>
        <end position="252"/>
    </location>
</feature>
<protein>
    <recommendedName>
        <fullName evidence="9">Period circadian protein homolog 2</fullName>
    </recommendedName>
    <alternativeName>
        <fullName evidence="10">Circadian clock protein PERIOD 2</fullName>
    </alternativeName>
</protein>
<evidence type="ECO:0000256" key="7">
    <source>
        <dbReference type="ARBA" id="ARBA00023163"/>
    </source>
</evidence>
<gene>
    <name evidence="14" type="primary">PER2</name>
</gene>
<keyword evidence="5" id="KW-0805">Transcription regulation</keyword>
<evidence type="ECO:0000256" key="8">
    <source>
        <dbReference type="ARBA" id="ARBA00023242"/>
    </source>
</evidence>
<dbReference type="CDD" id="cd00130">
    <property type="entry name" value="PAS"/>
    <property type="match status" value="1"/>
</dbReference>
<evidence type="ECO:0000313" key="14">
    <source>
        <dbReference type="RefSeq" id="XP_060049368.1"/>
    </source>
</evidence>
<dbReference type="RefSeq" id="XP_060049368.1">
    <property type="nucleotide sequence ID" value="XM_060193385.1"/>
</dbReference>
<dbReference type="SMART" id="SM00086">
    <property type="entry name" value="PAC"/>
    <property type="match status" value="1"/>
</dbReference>
<evidence type="ECO:0000256" key="4">
    <source>
        <dbReference type="ARBA" id="ARBA00022737"/>
    </source>
</evidence>
<dbReference type="InterPro" id="IPR050760">
    <property type="entry name" value="Period_circadian_regulator"/>
</dbReference>
<feature type="region of interest" description="Disordered" evidence="11">
    <location>
        <begin position="1260"/>
        <end position="1291"/>
    </location>
</feature>
<feature type="compositionally biased region" description="Basic and acidic residues" evidence="11">
    <location>
        <begin position="585"/>
        <end position="605"/>
    </location>
</feature>
<dbReference type="Pfam" id="PF23170">
    <property type="entry name" value="bHLH_PER"/>
    <property type="match status" value="1"/>
</dbReference>
<dbReference type="SUPFAM" id="SSF55785">
    <property type="entry name" value="PYP-like sensor domain (PAS domain)"/>
    <property type="match status" value="1"/>
</dbReference>
<evidence type="ECO:0000259" key="12">
    <source>
        <dbReference type="SMART" id="SM00091"/>
    </source>
</evidence>
<feature type="region of interest" description="Disordered" evidence="11">
    <location>
        <begin position="958"/>
        <end position="981"/>
    </location>
</feature>
<feature type="compositionally biased region" description="Basic and acidic residues" evidence="11">
    <location>
        <begin position="1044"/>
        <end position="1058"/>
    </location>
</feature>
<feature type="compositionally biased region" description="Low complexity" evidence="11">
    <location>
        <begin position="1145"/>
        <end position="1154"/>
    </location>
</feature>
<feature type="region of interest" description="Disordered" evidence="11">
    <location>
        <begin position="748"/>
        <end position="767"/>
    </location>
</feature>
<keyword evidence="13" id="KW-1185">Reference proteome</keyword>
<dbReference type="PANTHER" id="PTHR11269:SF9">
    <property type="entry name" value="PERIOD CIRCADIAN PROTEIN HOMOLOG 2"/>
    <property type="match status" value="1"/>
</dbReference>
<feature type="compositionally biased region" description="Basic residues" evidence="11">
    <location>
        <begin position="860"/>
        <end position="874"/>
    </location>
</feature>
<sequence length="1291" mass="137595">MAGSGGGPAARSRFPLCDSGRPGDNGDSAIVARTHRRGARLEGANMSAFAVLPPSPPEPLPEDVDMSSGSSGNEAHETGSPNGDHSDKGLRTLAEAPGGPHSGEPSARAGTRRELLRTLRELKLQLPADRKAQGGAGTLATLQYALCSVRRVRASEEYYQPQLPGGSVLGAACVPTYTLGEMKQAASEQLLDNVDMFAAAVSLVSGRALFVSGQAASTLGCGPDALLETKFTELLAPHDVGHFHSCTAPFQLPPWSLHGVDGPLTRERAREKSFFCRVSVGKSQETGLHYLPFRMTPYLAKVRAAPGDGESPLCCLLLAERVHSGYAAPRIPPEKRIFTTTHTPNCLFQDVDERAVPLLGHLPQDLVATPLLLQLHPGDRPLMLALHRRVLRSGGQPFDYSPLRFRARNGEYVTLDTSWSSFVNPWSRKVAFIIGRHRVRTGPLNEDVFAAVPPEEEPGLQPSVQELAGQIHRLLLEPIPHSGSSGYGSLGSSGSQDQRTSQASSSDSNGLEDARRTPARAGPRRHRSRVKLPGRCSHNSGEEREAATATAEKQFQKTEPSPSHPHKIMLVQTPRGGEMSGRCPEGSEPRLHQDPEREEGKEGHSEGVAGGGEPSAHPAQPGSVPMADKAGSGASLPAPGPPARGLLSCCTPPPGSYQQISCLESVVRYLQSCSEAATLKRKCDFPARTPTPRASDKRKAPQGPLLHPAGTTVPPEPGCHPNAHTHLPPLSPPRKAESVVSLSNESSYSSTIVHVGDKKPQPEPELAEDVATGLESLDSPLGPGKPHSLSQDQEPLRTRTRGLTKEVLAAHTQKEEQSFLLKFKDSRKLRASQPPCHDLQERVRGPSRERAVPDACWTRKSSKTRRLQARRLKARGSSQSTGSRGPSPRQPPPLGLTASAWPPLGAVQTSCPAYSLPVFPVPAAPQAAFPLPMGADGTLQPWLPTLAVLWPGLPPPCAAPGQPDLPQQLPDSPRADSGPPCASIPCSQTWAAAPLSHASPPPCPSCHSSSPLQLNLLQLEDSMGSTRCPDGRPSPSREPPPPPHTDREKLREEGEQRDTCSPASPLMQFPSCRWGPRAGTQVRVHCNMRAPEEPAEGPHSDALSSSSDLLSLLLREGLCSPAGSGSGASATSESLGLLDGGDHSGSGSRTGSSSWENNHGAHGAAVGCALREPAWLLTAHADPRVLMTYQVPPRDMAEVLQADRKRLRRLQGSQPRFSEAQRLELQAVHPWVQAGGLPNAINVEGCAYCRSWKASLGPPDGDVPPLGLLEAADTQEGPCGASRSHQDHEQR</sequence>
<keyword evidence="6" id="KW-0090">Biological rhythms</keyword>
<feature type="compositionally biased region" description="Polar residues" evidence="11">
    <location>
        <begin position="496"/>
        <end position="509"/>
    </location>
</feature>
<feature type="domain" description="PAS" evidence="12">
    <location>
        <begin position="326"/>
        <end position="392"/>
    </location>
</feature>
<dbReference type="InterPro" id="IPR048814">
    <property type="entry name" value="Per1-3_PAS-A"/>
</dbReference>
<feature type="compositionally biased region" description="Basic and acidic residues" evidence="11">
    <location>
        <begin position="838"/>
        <end position="852"/>
    </location>
</feature>